<feature type="non-terminal residue" evidence="1">
    <location>
        <position position="1"/>
    </location>
</feature>
<evidence type="ECO:0000313" key="2">
    <source>
        <dbReference type="Proteomes" id="UP001286313"/>
    </source>
</evidence>
<accession>A0AAE1K087</accession>
<comment type="caution">
    <text evidence="1">The sequence shown here is derived from an EMBL/GenBank/DDBJ whole genome shotgun (WGS) entry which is preliminary data.</text>
</comment>
<name>A0AAE1K087_PETCI</name>
<protein>
    <submittedName>
        <fullName evidence="1">Uncharacterized protein</fullName>
    </submittedName>
</protein>
<dbReference type="Proteomes" id="UP001286313">
    <property type="component" value="Unassembled WGS sequence"/>
</dbReference>
<keyword evidence="2" id="KW-1185">Reference proteome</keyword>
<sequence>DSKRRDHSLTLSGLSGTISDCWSAREALVDGKFAAVCDETTQRKVMSWDFSNTGQCRLYITRESIYFSQLSMAFKLNSPYYKNANRMISFYNQQQQQQLPSSVQKLVEGGLITHWLGEELSNATECLRPPPLQTDTSHHLHSHCKPSWICVLSVGRMDCGAFRVCIGTSDQSTFSL</sequence>
<dbReference type="EMBL" id="JAWQEG010004965">
    <property type="protein sequence ID" value="KAK3859630.1"/>
    <property type="molecule type" value="Genomic_DNA"/>
</dbReference>
<evidence type="ECO:0000313" key="1">
    <source>
        <dbReference type="EMBL" id="KAK3859630.1"/>
    </source>
</evidence>
<dbReference type="AlphaFoldDB" id="A0AAE1K087"/>
<gene>
    <name evidence="1" type="ORF">Pcinc_034262</name>
</gene>
<organism evidence="1 2">
    <name type="scientific">Petrolisthes cinctipes</name>
    <name type="common">Flat porcelain crab</name>
    <dbReference type="NCBI Taxonomy" id="88211"/>
    <lineage>
        <taxon>Eukaryota</taxon>
        <taxon>Metazoa</taxon>
        <taxon>Ecdysozoa</taxon>
        <taxon>Arthropoda</taxon>
        <taxon>Crustacea</taxon>
        <taxon>Multicrustacea</taxon>
        <taxon>Malacostraca</taxon>
        <taxon>Eumalacostraca</taxon>
        <taxon>Eucarida</taxon>
        <taxon>Decapoda</taxon>
        <taxon>Pleocyemata</taxon>
        <taxon>Anomura</taxon>
        <taxon>Galatheoidea</taxon>
        <taxon>Porcellanidae</taxon>
        <taxon>Petrolisthes</taxon>
    </lineage>
</organism>
<proteinExistence type="predicted"/>
<reference evidence="1" key="1">
    <citation type="submission" date="2023-10" db="EMBL/GenBank/DDBJ databases">
        <title>Genome assemblies of two species of porcelain crab, Petrolisthes cinctipes and Petrolisthes manimaculis (Anomura: Porcellanidae).</title>
        <authorList>
            <person name="Angst P."/>
        </authorList>
    </citation>
    <scope>NUCLEOTIDE SEQUENCE</scope>
    <source>
        <strain evidence="1">PB745_01</strain>
        <tissue evidence="1">Gill</tissue>
    </source>
</reference>